<accession>A0A1E4TH06</accession>
<dbReference type="AlphaFoldDB" id="A0A1E4TH06"/>
<dbReference type="EMBL" id="KV453842">
    <property type="protein sequence ID" value="ODV90987.1"/>
    <property type="molecule type" value="Genomic_DNA"/>
</dbReference>
<evidence type="ECO:0000313" key="2">
    <source>
        <dbReference type="Proteomes" id="UP000095023"/>
    </source>
</evidence>
<keyword evidence="2" id="KW-1185">Reference proteome</keyword>
<protein>
    <submittedName>
        <fullName evidence="1">Uncharacterized protein</fullName>
    </submittedName>
</protein>
<name>A0A1E4TH06_9ASCO</name>
<sequence>MNLSVLNVDVLVKILRRLPATLVMKIADSDDSSSVAEAARSNEVWWALASLYNTWESPSMLLAAKNSGIGIHYGRVDEPDGIEPFYLDTLMLYQDHQSISEYKARLGSDIRSIVCKRIKLEIQLVYIVCLLESEYSTGDCKSFLNAYSERYLRIDVLSALPNKPCQISECLYRMTISRYAKCHSHVVRKLYPSRYLSLGYIASTIRDMIARNCYESVVYNIATEKSSLYIPIDFLLIETHKIMDPTAYIDAETWTHYGGALLLNSILETGRYKPGLFLHYRQSLIAKLAQMVVSHCQSLDLVRDGRLGSFGIAMYVLTLLRQCGIIGTLLIAHADNDTTIFAVGIYQPLSNVCSSIFTAALEPDLSRLAAYISITSNGVLVLDPIKDSANIPRLSLFCRFRSYSAYATSALYYLKKYTTQFHVHRPDSTIHSFNPFFSDYFQVSDCRLYESYHCCCYACTESFARETSVATSGYVWPETLTIRTPPMKAVHETAIYKPMAIPERVFCGIIEPVSSDVMCGTISKNTHVGAGMEERYFVTLGVLPDRSSWESTRTYGVLIGRQGTLCVVDENMLVLVKERDVLYDLHNLEHRNMLGLFFRCYDPVLGYVLHQGGEVILGIVDYQGYKLK</sequence>
<gene>
    <name evidence="1" type="ORF">CANCADRAFT_44610</name>
</gene>
<dbReference type="Proteomes" id="UP000095023">
    <property type="component" value="Unassembled WGS sequence"/>
</dbReference>
<proteinExistence type="predicted"/>
<reference evidence="2" key="1">
    <citation type="submission" date="2016-02" db="EMBL/GenBank/DDBJ databases">
        <title>Comparative genomics of biotechnologically important yeasts.</title>
        <authorList>
            <consortium name="DOE Joint Genome Institute"/>
            <person name="Riley R."/>
            <person name="Haridas S."/>
            <person name="Wolfe K.H."/>
            <person name="Lopes M.R."/>
            <person name="Hittinger C.T."/>
            <person name="Goker M."/>
            <person name="Salamov A."/>
            <person name="Wisecaver J."/>
            <person name="Long T.M."/>
            <person name="Aerts A.L."/>
            <person name="Barry K."/>
            <person name="Choi C."/>
            <person name="Clum A."/>
            <person name="Coughlan A.Y."/>
            <person name="Deshpande S."/>
            <person name="Douglass A.P."/>
            <person name="Hanson S.J."/>
            <person name="Klenk H.-P."/>
            <person name="Labutti K."/>
            <person name="Lapidus A."/>
            <person name="Lindquist E."/>
            <person name="Lipzen A."/>
            <person name="Meier-Kolthoff J.P."/>
            <person name="Ohm R.A."/>
            <person name="Otillar R.P."/>
            <person name="Pangilinan J."/>
            <person name="Peng Y."/>
            <person name="Rokas A."/>
            <person name="Rosa C.A."/>
            <person name="Scheuner C."/>
            <person name="Sibirny A.A."/>
            <person name="Slot J.C."/>
            <person name="Stielow J.B."/>
            <person name="Sun H."/>
            <person name="Kurtzman C.P."/>
            <person name="Blackwell M."/>
            <person name="Jeffries T.W."/>
            <person name="Grigoriev I.V."/>
        </authorList>
    </citation>
    <scope>NUCLEOTIDE SEQUENCE [LARGE SCALE GENOMIC DNA]</scope>
    <source>
        <strain evidence="2">NRRL Y-17796</strain>
    </source>
</reference>
<organism evidence="1 2">
    <name type="scientific">Tortispora caseinolytica NRRL Y-17796</name>
    <dbReference type="NCBI Taxonomy" id="767744"/>
    <lineage>
        <taxon>Eukaryota</taxon>
        <taxon>Fungi</taxon>
        <taxon>Dikarya</taxon>
        <taxon>Ascomycota</taxon>
        <taxon>Saccharomycotina</taxon>
        <taxon>Trigonopsidomycetes</taxon>
        <taxon>Trigonopsidales</taxon>
        <taxon>Trigonopsidaceae</taxon>
        <taxon>Tortispora</taxon>
    </lineage>
</organism>
<evidence type="ECO:0000313" key="1">
    <source>
        <dbReference type="EMBL" id="ODV90987.1"/>
    </source>
</evidence>